<feature type="transmembrane region" description="Helical" evidence="8">
    <location>
        <begin position="25"/>
        <end position="45"/>
    </location>
</feature>
<name>A0ABN2N2K4_9MICO</name>
<evidence type="ECO:0000256" key="7">
    <source>
        <dbReference type="ARBA" id="ARBA00023136"/>
    </source>
</evidence>
<evidence type="ECO:0000256" key="6">
    <source>
        <dbReference type="ARBA" id="ARBA00023065"/>
    </source>
</evidence>
<evidence type="ECO:0000313" key="9">
    <source>
        <dbReference type="EMBL" id="GAA1849468.1"/>
    </source>
</evidence>
<feature type="transmembrane region" description="Helical" evidence="8">
    <location>
        <begin position="88"/>
        <end position="112"/>
    </location>
</feature>
<evidence type="ECO:0000313" key="10">
    <source>
        <dbReference type="Proteomes" id="UP001501094"/>
    </source>
</evidence>
<feature type="transmembrane region" description="Helical" evidence="8">
    <location>
        <begin position="372"/>
        <end position="397"/>
    </location>
</feature>
<dbReference type="Pfam" id="PF02386">
    <property type="entry name" value="TrkH"/>
    <property type="match status" value="1"/>
</dbReference>
<dbReference type="PANTHER" id="PTHR32024">
    <property type="entry name" value="TRK SYSTEM POTASSIUM UPTAKE PROTEIN TRKG-RELATED"/>
    <property type="match status" value="1"/>
</dbReference>
<gene>
    <name evidence="9" type="ORF">GCM10009751_02160</name>
</gene>
<evidence type="ECO:0000256" key="4">
    <source>
        <dbReference type="ARBA" id="ARBA00022692"/>
    </source>
</evidence>
<keyword evidence="5 8" id="KW-1133">Transmembrane helix</keyword>
<evidence type="ECO:0000256" key="8">
    <source>
        <dbReference type="SAM" id="Phobius"/>
    </source>
</evidence>
<feature type="transmembrane region" description="Helical" evidence="8">
    <location>
        <begin position="57"/>
        <end position="76"/>
    </location>
</feature>
<dbReference type="EMBL" id="BAAANL010000001">
    <property type="protein sequence ID" value="GAA1849468.1"/>
    <property type="molecule type" value="Genomic_DNA"/>
</dbReference>
<feature type="transmembrane region" description="Helical" evidence="8">
    <location>
        <begin position="205"/>
        <end position="230"/>
    </location>
</feature>
<keyword evidence="4 8" id="KW-0812">Transmembrane</keyword>
<protein>
    <submittedName>
        <fullName evidence="9">Potassium transporter TrkG</fullName>
    </submittedName>
</protein>
<comment type="caution">
    <text evidence="9">The sequence shown here is derived from an EMBL/GenBank/DDBJ whole genome shotgun (WGS) entry which is preliminary data.</text>
</comment>
<evidence type="ECO:0000256" key="5">
    <source>
        <dbReference type="ARBA" id="ARBA00022989"/>
    </source>
</evidence>
<keyword evidence="7 8" id="KW-0472">Membrane</keyword>
<proteinExistence type="predicted"/>
<keyword evidence="3" id="KW-1003">Cell membrane</keyword>
<evidence type="ECO:0000256" key="3">
    <source>
        <dbReference type="ARBA" id="ARBA00022475"/>
    </source>
</evidence>
<feature type="transmembrane region" description="Helical" evidence="8">
    <location>
        <begin position="139"/>
        <end position="159"/>
    </location>
</feature>
<feature type="transmembrane region" description="Helical" evidence="8">
    <location>
        <begin position="251"/>
        <end position="274"/>
    </location>
</feature>
<evidence type="ECO:0000256" key="2">
    <source>
        <dbReference type="ARBA" id="ARBA00022448"/>
    </source>
</evidence>
<evidence type="ECO:0000256" key="1">
    <source>
        <dbReference type="ARBA" id="ARBA00004651"/>
    </source>
</evidence>
<feature type="transmembrane region" description="Helical" evidence="8">
    <location>
        <begin position="324"/>
        <end position="351"/>
    </location>
</feature>
<keyword evidence="6" id="KW-0406">Ion transport</keyword>
<organism evidence="9 10">
    <name type="scientific">Myceligenerans crystallogenes</name>
    <dbReference type="NCBI Taxonomy" id="316335"/>
    <lineage>
        <taxon>Bacteria</taxon>
        <taxon>Bacillati</taxon>
        <taxon>Actinomycetota</taxon>
        <taxon>Actinomycetes</taxon>
        <taxon>Micrococcales</taxon>
        <taxon>Promicromonosporaceae</taxon>
        <taxon>Myceligenerans</taxon>
    </lineage>
</organism>
<keyword evidence="10" id="KW-1185">Reference proteome</keyword>
<comment type="subcellular location">
    <subcellularLocation>
        <location evidence="1">Cell membrane</location>
        <topology evidence="1">Multi-pass membrane protein</topology>
    </subcellularLocation>
</comment>
<dbReference type="Proteomes" id="UP001501094">
    <property type="component" value="Unassembled WGS sequence"/>
</dbReference>
<keyword evidence="2" id="KW-0813">Transport</keyword>
<dbReference type="PANTHER" id="PTHR32024:SF1">
    <property type="entry name" value="KTR SYSTEM POTASSIUM UPTAKE PROTEIN B"/>
    <property type="match status" value="1"/>
</dbReference>
<sequence length="471" mass="50049">MRWRIRDVPFAFREWADAAARRSPARLAVVVFAAVVALFTLLLMAPWATAGEGSARLVDAVFTAVSAVCVTGLAVQDTATYWSMYGQVVILAGVKVGGFGIMTVASIIGMIVSRKIGLTQRILTASEQKTGRLGDVGSLVRTVIVAATTLELAIAAMLFPRFLALEGDPGTAAWHSVFYGVMAFNNAGFVPTTEGLLPHVGDWGLVLPIGLGVFLGSLGFPVILNLYRALREGRSRRERGVGRRWSLRLTLHTKLTLATSAALLLLGSVAIALLEWDNPETFGPLDWPAKILAALFAGVNPRSGGFSTVDIGAMEESTWLITDALMFVGGGSASTAGGIKVTTLAVILLAIVAEARGDQDIDAYGRRIPPDVLRLALGVTFFGATVVMLTSVVLLQITDFPLSQVLFESLSAYATVGLSTGITADLPDAAKYLLSALMFVGRTGGITFAAALALRDRRRIVRFPEERPIIG</sequence>
<dbReference type="InterPro" id="IPR003445">
    <property type="entry name" value="Cat_transpt"/>
</dbReference>
<reference evidence="9 10" key="1">
    <citation type="journal article" date="2019" name="Int. J. Syst. Evol. Microbiol.">
        <title>The Global Catalogue of Microorganisms (GCM) 10K type strain sequencing project: providing services to taxonomists for standard genome sequencing and annotation.</title>
        <authorList>
            <consortium name="The Broad Institute Genomics Platform"/>
            <consortium name="The Broad Institute Genome Sequencing Center for Infectious Disease"/>
            <person name="Wu L."/>
            <person name="Ma J."/>
        </authorList>
    </citation>
    <scope>NUCLEOTIDE SEQUENCE [LARGE SCALE GENOMIC DNA]</scope>
    <source>
        <strain evidence="9 10">JCM 14326</strain>
    </source>
</reference>
<dbReference type="RefSeq" id="WP_344098819.1">
    <property type="nucleotide sequence ID" value="NZ_BAAANL010000001.1"/>
</dbReference>
<feature type="transmembrane region" description="Helical" evidence="8">
    <location>
        <begin position="432"/>
        <end position="454"/>
    </location>
</feature>
<accession>A0ABN2N2K4</accession>